<protein>
    <submittedName>
        <fullName evidence="1">Uncharacterized protein</fullName>
    </submittedName>
</protein>
<gene>
    <name evidence="1" type="ORF">K435DRAFT_878483</name>
</gene>
<keyword evidence="2" id="KW-1185">Reference proteome</keyword>
<dbReference type="InterPro" id="IPR052980">
    <property type="entry name" value="Crinkler_effector"/>
</dbReference>
<dbReference type="PANTHER" id="PTHR33129">
    <property type="entry name" value="PROTEIN KINASE DOMAIN-CONTAINING PROTEIN-RELATED"/>
    <property type="match status" value="1"/>
</dbReference>
<dbReference type="EMBL" id="ML180623">
    <property type="protein sequence ID" value="THU76961.1"/>
    <property type="molecule type" value="Genomic_DNA"/>
</dbReference>
<dbReference type="Proteomes" id="UP000297245">
    <property type="component" value="Unassembled WGS sequence"/>
</dbReference>
<evidence type="ECO:0000313" key="1">
    <source>
        <dbReference type="EMBL" id="THU76961.1"/>
    </source>
</evidence>
<sequence length="513" mass="59091">MTSSDDGREMFMGLCPPLEEDKPFSLFHHQWWGTDLTESDNFEITKEFAFDSGLFNNLVVQGVEVPPIVIYVRDEYKLLYEHLEKNCQPHGAIVTGTPGIGKSVFNVYALRRRLSARKPTILVTNKRKPYIFNEEGVYEYSTEVNPLAITGVQVWCLHDSPLPKRSGAQPDLYFWKFFLVFTASPDQDRYKDIEKEKRISRWYMNSWNREELRIYFQLLGKPFDETLFRYFGAVIRRYVEATDASQATNMRTFMMSVDEALSKLCSVSHCEKMTRQDDDPTSISHKLFDLRRDEDSKYTCSYGFSLSWVRERFRINLSGTLGGDIFEDVAKEYLSGTLPDFQTGVGVFVQLTKEKDRKYSHASSTKKTFNIHKRDIITYDAVDGIQYEGFNVPASPTNPLFDAIAFERVGTDMILWVFQITVSPERSKGSNQGYQILEEFQKRFQEVIGSGGVVTLRYVLVQPTAKFEAATVSWTFPPDFVEDPSTPKRKRGPVPPKIHKFIPGDVFVQCLHV</sequence>
<accession>A0A4S8KN83</accession>
<proteinExistence type="predicted"/>
<dbReference type="OrthoDB" id="2340858at2759"/>
<name>A0A4S8KN83_DENBC</name>
<reference evidence="1 2" key="1">
    <citation type="journal article" date="2019" name="Nat. Ecol. Evol.">
        <title>Megaphylogeny resolves global patterns of mushroom evolution.</title>
        <authorList>
            <person name="Varga T."/>
            <person name="Krizsan K."/>
            <person name="Foldi C."/>
            <person name="Dima B."/>
            <person name="Sanchez-Garcia M."/>
            <person name="Sanchez-Ramirez S."/>
            <person name="Szollosi G.J."/>
            <person name="Szarkandi J.G."/>
            <person name="Papp V."/>
            <person name="Albert L."/>
            <person name="Andreopoulos W."/>
            <person name="Angelini C."/>
            <person name="Antonin V."/>
            <person name="Barry K.W."/>
            <person name="Bougher N.L."/>
            <person name="Buchanan P."/>
            <person name="Buyck B."/>
            <person name="Bense V."/>
            <person name="Catcheside P."/>
            <person name="Chovatia M."/>
            <person name="Cooper J."/>
            <person name="Damon W."/>
            <person name="Desjardin D."/>
            <person name="Finy P."/>
            <person name="Geml J."/>
            <person name="Haridas S."/>
            <person name="Hughes K."/>
            <person name="Justo A."/>
            <person name="Karasinski D."/>
            <person name="Kautmanova I."/>
            <person name="Kiss B."/>
            <person name="Kocsube S."/>
            <person name="Kotiranta H."/>
            <person name="LaButti K.M."/>
            <person name="Lechner B.E."/>
            <person name="Liimatainen K."/>
            <person name="Lipzen A."/>
            <person name="Lukacs Z."/>
            <person name="Mihaltcheva S."/>
            <person name="Morgado L.N."/>
            <person name="Niskanen T."/>
            <person name="Noordeloos M.E."/>
            <person name="Ohm R.A."/>
            <person name="Ortiz-Santana B."/>
            <person name="Ovrebo C."/>
            <person name="Racz N."/>
            <person name="Riley R."/>
            <person name="Savchenko A."/>
            <person name="Shiryaev A."/>
            <person name="Soop K."/>
            <person name="Spirin V."/>
            <person name="Szebenyi C."/>
            <person name="Tomsovsky M."/>
            <person name="Tulloss R.E."/>
            <person name="Uehling J."/>
            <person name="Grigoriev I.V."/>
            <person name="Vagvolgyi C."/>
            <person name="Papp T."/>
            <person name="Martin F.M."/>
            <person name="Miettinen O."/>
            <person name="Hibbett D.S."/>
            <person name="Nagy L.G."/>
        </authorList>
    </citation>
    <scope>NUCLEOTIDE SEQUENCE [LARGE SCALE GENOMIC DNA]</scope>
    <source>
        <strain evidence="1 2">CBS 962.96</strain>
    </source>
</reference>
<organism evidence="1 2">
    <name type="scientific">Dendrothele bispora (strain CBS 962.96)</name>
    <dbReference type="NCBI Taxonomy" id="1314807"/>
    <lineage>
        <taxon>Eukaryota</taxon>
        <taxon>Fungi</taxon>
        <taxon>Dikarya</taxon>
        <taxon>Basidiomycota</taxon>
        <taxon>Agaricomycotina</taxon>
        <taxon>Agaricomycetes</taxon>
        <taxon>Agaricomycetidae</taxon>
        <taxon>Agaricales</taxon>
        <taxon>Agaricales incertae sedis</taxon>
        <taxon>Dendrothele</taxon>
    </lineage>
</organism>
<dbReference type="AlphaFoldDB" id="A0A4S8KN83"/>
<evidence type="ECO:0000313" key="2">
    <source>
        <dbReference type="Proteomes" id="UP000297245"/>
    </source>
</evidence>